<dbReference type="Pfam" id="PF07748">
    <property type="entry name" value="Glyco_hydro_38C"/>
    <property type="match status" value="1"/>
</dbReference>
<keyword evidence="7" id="KW-1185">Reference proteome</keyword>
<proteinExistence type="inferred from homology"/>
<dbReference type="InterPro" id="IPR011330">
    <property type="entry name" value="Glyco_hydro/deAcase_b/a-brl"/>
</dbReference>
<reference evidence="6 7" key="2">
    <citation type="journal article" date="2011" name="ISME J.">
        <title>RNA-seq reveals cooperative metabolic interactions between two termite-gut spirochete species in co-culture.</title>
        <authorList>
            <person name="Rosenthal A.Z."/>
            <person name="Matson E.G."/>
            <person name="Eldar A."/>
            <person name="Leadbetter J.R."/>
        </authorList>
    </citation>
    <scope>NUCLEOTIDE SEQUENCE [LARGE SCALE GENOMIC DNA]</scope>
    <source>
        <strain evidence="7">ATCC BAA-888 / DSM 13862 / ZAS-9</strain>
    </source>
</reference>
<comment type="similarity">
    <text evidence="1">Belongs to the glycosyl hydrolase 38 family.</text>
</comment>
<dbReference type="Proteomes" id="UP000009222">
    <property type="component" value="Chromosome"/>
</dbReference>
<evidence type="ECO:0000256" key="3">
    <source>
        <dbReference type="ARBA" id="ARBA00022801"/>
    </source>
</evidence>
<dbReference type="OrthoDB" id="9772207at2"/>
<keyword evidence="3" id="KW-0378">Hydrolase</keyword>
<dbReference type="InterPro" id="IPR015341">
    <property type="entry name" value="Glyco_hydro_38_cen"/>
</dbReference>
<dbReference type="FunFam" id="1.20.1270.50:FF:000004">
    <property type="entry name" value="alpha-mannosidase 2C1 isoform X1"/>
    <property type="match status" value="1"/>
</dbReference>
<dbReference type="HOGENOM" id="CLU_003442_1_0_12"/>
<dbReference type="InParanoid" id="F5YD58"/>
<reference evidence="7" key="1">
    <citation type="submission" date="2009-12" db="EMBL/GenBank/DDBJ databases">
        <title>Complete sequence of Treponema azotonutricium strain ZAS-9.</title>
        <authorList>
            <person name="Tetu S.G."/>
            <person name="Matson E."/>
            <person name="Ren Q."/>
            <person name="Seshadri R."/>
            <person name="Elbourne L."/>
            <person name="Hassan K.A."/>
            <person name="Durkin A."/>
            <person name="Radune D."/>
            <person name="Mohamoud Y."/>
            <person name="Shay R."/>
            <person name="Jin S."/>
            <person name="Zhang X."/>
            <person name="Lucey K."/>
            <person name="Ballor N.R."/>
            <person name="Ottesen E."/>
            <person name="Rosenthal R."/>
            <person name="Allen A."/>
            <person name="Leadbetter J.R."/>
            <person name="Paulsen I.T."/>
        </authorList>
    </citation>
    <scope>NUCLEOTIDE SEQUENCE [LARGE SCALE GENOMIC DNA]</scope>
    <source>
        <strain evidence="7">ATCC BAA-888 / DSM 13862 / ZAS-9</strain>
    </source>
</reference>
<dbReference type="Pfam" id="PF17677">
    <property type="entry name" value="Glyco_hydro38C2"/>
    <property type="match status" value="1"/>
</dbReference>
<keyword evidence="4" id="KW-0326">Glycosidase</keyword>
<dbReference type="SMART" id="SM00872">
    <property type="entry name" value="Alpha-mann_mid"/>
    <property type="match status" value="1"/>
</dbReference>
<dbReference type="SUPFAM" id="SSF88713">
    <property type="entry name" value="Glycoside hydrolase/deacetylase"/>
    <property type="match status" value="1"/>
</dbReference>
<dbReference type="PANTHER" id="PTHR46017">
    <property type="entry name" value="ALPHA-MANNOSIDASE 2C1"/>
    <property type="match status" value="1"/>
</dbReference>
<dbReference type="SUPFAM" id="SSF74650">
    <property type="entry name" value="Galactose mutarotase-like"/>
    <property type="match status" value="1"/>
</dbReference>
<dbReference type="AlphaFoldDB" id="F5YD58"/>
<dbReference type="Pfam" id="PF09261">
    <property type="entry name" value="Alpha-mann_mid"/>
    <property type="match status" value="1"/>
</dbReference>
<dbReference type="EMBL" id="CP001841">
    <property type="protein sequence ID" value="AEF83124.1"/>
    <property type="molecule type" value="Genomic_DNA"/>
</dbReference>
<sequence>MFKDFIVEKIGREVRFLEQLRYQNVMPVKELLATEEPKDFAYPGFIKPGKASKQMNIGEFWSGRDRYLWIHTEFEAPKEWKGKDVLGYFDFGLTGGGHNSGFESLLFINGEPYQGVDSNHKEAFFKPQTGKKMAFDFRLWSGLEGGGPKKIMDHQIKAAFFCTLEPSVDELYYLLKNMILTVKELKSEDPAQTKLQNILVEGYKFLDFTNPGSSPFIASVEKALEYYRKNLKTAGRQKDVSVSFIGHTHIDLSWLWRYKHTREKGERSFSTVLRLMERYPEYIFLQTQAQIYDSIKEDHPDLYKAIAKRVVEGRWEASGSMWVEADCNIPSGESLVRQILYGKGFFKKEFGVENTFLWLPDVFGYNWALPQILKKSGIDTFITTKISWSEINRMPHDTFKWTGMDGSTVMTHFITTPDTGNAIYYTYNGMILPSTVKGIWETYRDKAMNQDLLFSYGFGDGGGGVTRDMLENIRAVSKLPGLPAAKTERVDTYLKRLHKKISEPANARLLHNWDRELYLEYHRGTYTSQAFTKKMNRKLELVYRDAEILQSLAALKTKKWDDASQALLHEGWKLILKAQFHDIIPGSSIAEVYEDTQKDHATAMEKGNTAFSSALSILTNKDKETLTVINTAGWKRGGLVKLPAEFALGKGKVLAGPKGVLPVQVSSIDGEKAAYTYVPGINPLESASLKIENASPDLPVVKFGRNAKFIIRKNGVDTPFYKIKWNAKGQLTSIWDKQAKRETLSGPGNELQMFEDRPRSSDAWEIEATIDLKRESVDKLVSVKIEESGPLFARVRFVWVYNKSKITQDLIVYTAHKRIDFKTEVDWQERSKLLKASFPVDIRSVNARYEIQYGSLERNATRSTPWDEAQFEVVGHQWADYSEKGFGVALMNDSKYGYDIKEGIMRLSLLKSAEHPDTQADRGLQQFTYSLYVHTDPWYQSDLIPLAWDLNAPLVAAQGKSSIGDLISISGNAALDAIKKSENGKDIIIRLHEMHGGRSKLNIEFNVPVSGWAEANLMEEPIGAFKTSAAIKRELHPFEIVSYRIKL</sequence>
<dbReference type="GO" id="GO:0009313">
    <property type="term" value="P:oligosaccharide catabolic process"/>
    <property type="evidence" value="ECO:0007669"/>
    <property type="project" value="TreeGrafter"/>
</dbReference>
<dbReference type="InterPro" id="IPR027291">
    <property type="entry name" value="Glyco_hydro_38_N_sf"/>
</dbReference>
<dbReference type="GO" id="GO:0030246">
    <property type="term" value="F:carbohydrate binding"/>
    <property type="evidence" value="ECO:0007669"/>
    <property type="project" value="InterPro"/>
</dbReference>
<name>F5YD58_LEAAZ</name>
<dbReference type="STRING" id="545695.TREAZ_2755"/>
<dbReference type="SUPFAM" id="SSF88688">
    <property type="entry name" value="Families 57/38 glycoside transferase middle domain"/>
    <property type="match status" value="1"/>
</dbReference>
<dbReference type="InterPro" id="IPR037094">
    <property type="entry name" value="Glyco_hydro_38_cen_sf"/>
</dbReference>
<dbReference type="GO" id="GO:0006013">
    <property type="term" value="P:mannose metabolic process"/>
    <property type="evidence" value="ECO:0007669"/>
    <property type="project" value="InterPro"/>
</dbReference>
<keyword evidence="2" id="KW-0479">Metal-binding</keyword>
<dbReference type="Pfam" id="PF01074">
    <property type="entry name" value="Glyco_hydro_38N"/>
    <property type="match status" value="1"/>
</dbReference>
<dbReference type="Gene3D" id="2.70.98.30">
    <property type="entry name" value="Golgi alpha-mannosidase II, domain 4"/>
    <property type="match status" value="1"/>
</dbReference>
<evidence type="ECO:0000313" key="7">
    <source>
        <dbReference type="Proteomes" id="UP000009222"/>
    </source>
</evidence>
<dbReference type="Gene3D" id="1.20.1270.50">
    <property type="entry name" value="Glycoside hydrolase family 38, central domain"/>
    <property type="match status" value="1"/>
</dbReference>
<evidence type="ECO:0000256" key="1">
    <source>
        <dbReference type="ARBA" id="ARBA00009792"/>
    </source>
</evidence>
<dbReference type="FunFam" id="2.70.98.30:FF:000010">
    <property type="entry name" value="Cytosolic alpha-mannosidase"/>
    <property type="match status" value="1"/>
</dbReference>
<dbReference type="Gene3D" id="3.20.110.10">
    <property type="entry name" value="Glycoside hydrolase 38, N terminal domain"/>
    <property type="match status" value="1"/>
</dbReference>
<dbReference type="InterPro" id="IPR011013">
    <property type="entry name" value="Gal_mutarotase_sf_dom"/>
</dbReference>
<organism evidence="6 7">
    <name type="scientific">Leadbettera azotonutricia (strain ATCC BAA-888 / DSM 13862 / ZAS-9)</name>
    <name type="common">Treponema azotonutricium</name>
    <dbReference type="NCBI Taxonomy" id="545695"/>
    <lineage>
        <taxon>Bacteria</taxon>
        <taxon>Pseudomonadati</taxon>
        <taxon>Spirochaetota</taxon>
        <taxon>Spirochaetia</taxon>
        <taxon>Spirochaetales</taxon>
        <taxon>Breznakiellaceae</taxon>
        <taxon>Leadbettera</taxon>
    </lineage>
</organism>
<dbReference type="KEGG" id="taz:TREAZ_2755"/>
<dbReference type="CDD" id="cd10789">
    <property type="entry name" value="GH38N_AMII_ER_cytosolic"/>
    <property type="match status" value="1"/>
</dbReference>
<dbReference type="InterPro" id="IPR011682">
    <property type="entry name" value="Glyco_hydro_38_C"/>
</dbReference>
<dbReference type="InterPro" id="IPR041147">
    <property type="entry name" value="GH38_C"/>
</dbReference>
<feature type="domain" description="Glycoside hydrolase family 38 central" evidence="5">
    <location>
        <begin position="520"/>
        <end position="600"/>
    </location>
</feature>
<evidence type="ECO:0000256" key="4">
    <source>
        <dbReference type="ARBA" id="ARBA00023295"/>
    </source>
</evidence>
<dbReference type="eggNOG" id="COG0383">
    <property type="taxonomic scope" value="Bacteria"/>
</dbReference>
<accession>F5YD58</accession>
<dbReference type="InterPro" id="IPR028995">
    <property type="entry name" value="Glyco_hydro_57/38_cen_sf"/>
</dbReference>
<evidence type="ECO:0000256" key="2">
    <source>
        <dbReference type="ARBA" id="ARBA00022723"/>
    </source>
</evidence>
<evidence type="ECO:0000259" key="5">
    <source>
        <dbReference type="SMART" id="SM00872"/>
    </source>
</evidence>
<dbReference type="RefSeq" id="WP_015712779.1">
    <property type="nucleotide sequence ID" value="NC_015577.1"/>
</dbReference>
<gene>
    <name evidence="6" type="ordered locus">TREAZ_2755</name>
</gene>
<dbReference type="PANTHER" id="PTHR46017:SF1">
    <property type="entry name" value="ALPHA-MANNOSIDASE 2C1"/>
    <property type="match status" value="1"/>
</dbReference>
<evidence type="ECO:0000313" key="6">
    <source>
        <dbReference type="EMBL" id="AEF83124.1"/>
    </source>
</evidence>
<dbReference type="Gene3D" id="2.60.40.2220">
    <property type="match status" value="1"/>
</dbReference>
<dbReference type="FunFam" id="3.20.110.10:FF:000002">
    <property type="entry name" value="alpha-mannosidase 2C1 isoform X1"/>
    <property type="match status" value="1"/>
</dbReference>
<dbReference type="GO" id="GO:0046872">
    <property type="term" value="F:metal ion binding"/>
    <property type="evidence" value="ECO:0007669"/>
    <property type="project" value="UniProtKB-KW"/>
</dbReference>
<protein>
    <submittedName>
        <fullName evidence="6">Alpha-D-mannosidase</fullName>
    </submittedName>
</protein>
<dbReference type="InterPro" id="IPR000602">
    <property type="entry name" value="Glyco_hydro_38_N"/>
</dbReference>
<dbReference type="GO" id="GO:0004559">
    <property type="term" value="F:alpha-mannosidase activity"/>
    <property type="evidence" value="ECO:0007669"/>
    <property type="project" value="InterPro"/>
</dbReference>